<dbReference type="Pfam" id="PF01418">
    <property type="entry name" value="HTH_6"/>
    <property type="match status" value="1"/>
</dbReference>
<dbReference type="InterPro" id="IPR009057">
    <property type="entry name" value="Homeodomain-like_sf"/>
</dbReference>
<evidence type="ECO:0000259" key="5">
    <source>
        <dbReference type="PROSITE" id="PS51464"/>
    </source>
</evidence>
<keyword evidence="7" id="KW-1185">Reference proteome</keyword>
<dbReference type="GO" id="GO:1901135">
    <property type="term" value="P:carbohydrate derivative metabolic process"/>
    <property type="evidence" value="ECO:0007669"/>
    <property type="project" value="InterPro"/>
</dbReference>
<name>A0A8J7LLE3_9RHOB</name>
<dbReference type="SUPFAM" id="SSF46689">
    <property type="entry name" value="Homeodomain-like"/>
    <property type="match status" value="1"/>
</dbReference>
<keyword evidence="2" id="KW-0238">DNA-binding</keyword>
<dbReference type="InterPro" id="IPR036388">
    <property type="entry name" value="WH-like_DNA-bd_sf"/>
</dbReference>
<dbReference type="Gene3D" id="1.10.10.10">
    <property type="entry name" value="Winged helix-like DNA-binding domain superfamily/Winged helix DNA-binding domain"/>
    <property type="match status" value="1"/>
</dbReference>
<evidence type="ECO:0000313" key="6">
    <source>
        <dbReference type="EMBL" id="MBI1495290.1"/>
    </source>
</evidence>
<dbReference type="PANTHER" id="PTHR30514:SF18">
    <property type="entry name" value="RPIR-FAMILY TRANSCRIPTIONAL REGULATOR"/>
    <property type="match status" value="1"/>
</dbReference>
<evidence type="ECO:0000259" key="4">
    <source>
        <dbReference type="PROSITE" id="PS51071"/>
    </source>
</evidence>
<comment type="caution">
    <text evidence="6">The sequence shown here is derived from an EMBL/GenBank/DDBJ whole genome shotgun (WGS) entry which is preliminary data.</text>
</comment>
<reference evidence="6" key="1">
    <citation type="submission" date="2020-10" db="EMBL/GenBank/DDBJ databases">
        <title>Paenihalocynthiibacter styelae gen. nov., sp. nov., isolated from stalked sea squirt Styela clava.</title>
        <authorList>
            <person name="Kim Y.-O."/>
            <person name="Yoon J.-H."/>
        </authorList>
    </citation>
    <scope>NUCLEOTIDE SEQUENCE</scope>
    <source>
        <strain evidence="6">MYP1-1</strain>
    </source>
</reference>
<sequence length="295" mass="32979">MDPTVKTKILSTLKTDFEGYSPRLQVVAKYIVDNQADFGLDPIRVTARKAGVSTYTLVRMAQHLGLEGFEDLRAPFRTALVSGSELSDDLEWIEAVAAYEDTGPVQAEATLNSLNIIQRSLHNLSPDKLKRVVDMMFNARNVYLTGVRASYGLAYYFHYVGRMALPSLQLIPRHMNSSIDELNYADENDLLIVVTFTPYSNETIRACQFAQSRGLKLIVISDSDVIASDLVPDEVLVVSIVTTHFFGCYAGAMAVIENILALLVKRGGEEAEKRIASYEELRSDIDAYWTKQKKH</sequence>
<evidence type="ECO:0000256" key="3">
    <source>
        <dbReference type="ARBA" id="ARBA00023163"/>
    </source>
</evidence>
<evidence type="ECO:0000256" key="1">
    <source>
        <dbReference type="ARBA" id="ARBA00023015"/>
    </source>
</evidence>
<dbReference type="GO" id="GO:0003700">
    <property type="term" value="F:DNA-binding transcription factor activity"/>
    <property type="evidence" value="ECO:0007669"/>
    <property type="project" value="InterPro"/>
</dbReference>
<dbReference type="PANTHER" id="PTHR30514">
    <property type="entry name" value="GLUCOKINASE"/>
    <property type="match status" value="1"/>
</dbReference>
<keyword evidence="3" id="KW-0804">Transcription</keyword>
<dbReference type="InterPro" id="IPR001347">
    <property type="entry name" value="SIS_dom"/>
</dbReference>
<evidence type="ECO:0000256" key="2">
    <source>
        <dbReference type="ARBA" id="ARBA00023125"/>
    </source>
</evidence>
<dbReference type="SUPFAM" id="SSF53697">
    <property type="entry name" value="SIS domain"/>
    <property type="match status" value="1"/>
</dbReference>
<dbReference type="InterPro" id="IPR047640">
    <property type="entry name" value="RpiR-like"/>
</dbReference>
<keyword evidence="1" id="KW-0805">Transcription regulation</keyword>
<dbReference type="InterPro" id="IPR000281">
    <property type="entry name" value="HTH_RpiR"/>
</dbReference>
<dbReference type="Proteomes" id="UP000640583">
    <property type="component" value="Unassembled WGS sequence"/>
</dbReference>
<dbReference type="InterPro" id="IPR046348">
    <property type="entry name" value="SIS_dom_sf"/>
</dbReference>
<dbReference type="CDD" id="cd05013">
    <property type="entry name" value="SIS_RpiR"/>
    <property type="match status" value="1"/>
</dbReference>
<evidence type="ECO:0000313" key="7">
    <source>
        <dbReference type="Proteomes" id="UP000640583"/>
    </source>
</evidence>
<dbReference type="PROSITE" id="PS51464">
    <property type="entry name" value="SIS"/>
    <property type="match status" value="1"/>
</dbReference>
<dbReference type="GO" id="GO:0003677">
    <property type="term" value="F:DNA binding"/>
    <property type="evidence" value="ECO:0007669"/>
    <property type="project" value="UniProtKB-KW"/>
</dbReference>
<proteinExistence type="predicted"/>
<dbReference type="AlphaFoldDB" id="A0A8J7LLE3"/>
<dbReference type="Gene3D" id="3.40.50.10490">
    <property type="entry name" value="Glucose-6-phosphate isomerase like protein, domain 1"/>
    <property type="match status" value="1"/>
</dbReference>
<dbReference type="GO" id="GO:0097367">
    <property type="term" value="F:carbohydrate derivative binding"/>
    <property type="evidence" value="ECO:0007669"/>
    <property type="project" value="InterPro"/>
</dbReference>
<dbReference type="PROSITE" id="PS51071">
    <property type="entry name" value="HTH_RPIR"/>
    <property type="match status" value="1"/>
</dbReference>
<dbReference type="Pfam" id="PF01380">
    <property type="entry name" value="SIS"/>
    <property type="match status" value="1"/>
</dbReference>
<feature type="domain" description="HTH rpiR-type" evidence="4">
    <location>
        <begin position="7"/>
        <end position="83"/>
    </location>
</feature>
<protein>
    <submittedName>
        <fullName evidence="6">MurR/RpiR family transcriptional regulator</fullName>
    </submittedName>
</protein>
<dbReference type="InterPro" id="IPR035472">
    <property type="entry name" value="RpiR-like_SIS"/>
</dbReference>
<feature type="domain" description="SIS" evidence="5">
    <location>
        <begin position="132"/>
        <end position="269"/>
    </location>
</feature>
<gene>
    <name evidence="6" type="ORF">H1D41_16735</name>
</gene>
<dbReference type="RefSeq" id="WP_107496884.1">
    <property type="nucleotide sequence ID" value="NZ_JADCKQ010000017.1"/>
</dbReference>
<organism evidence="6 7">
    <name type="scientific">Halocynthiibacter styelae</name>
    <dbReference type="NCBI Taxonomy" id="2761955"/>
    <lineage>
        <taxon>Bacteria</taxon>
        <taxon>Pseudomonadati</taxon>
        <taxon>Pseudomonadota</taxon>
        <taxon>Alphaproteobacteria</taxon>
        <taxon>Rhodobacterales</taxon>
        <taxon>Paracoccaceae</taxon>
        <taxon>Halocynthiibacter</taxon>
    </lineage>
</organism>
<accession>A0A8J7LLE3</accession>
<dbReference type="EMBL" id="JADCKQ010000017">
    <property type="protein sequence ID" value="MBI1495290.1"/>
    <property type="molecule type" value="Genomic_DNA"/>
</dbReference>